<accession>A0A5C5ZYI4</accession>
<dbReference type="EMBL" id="SJPN01000012">
    <property type="protein sequence ID" value="TWT92041.1"/>
    <property type="molecule type" value="Genomic_DNA"/>
</dbReference>
<comment type="caution">
    <text evidence="1">The sequence shown here is derived from an EMBL/GenBank/DDBJ whole genome shotgun (WGS) entry which is preliminary data.</text>
</comment>
<evidence type="ECO:0000313" key="2">
    <source>
        <dbReference type="Proteomes" id="UP000320176"/>
    </source>
</evidence>
<proteinExistence type="predicted"/>
<sequence>MLIRCMGWLVGMLIGGLLIAQDGPIKVGPARPVPVGPAVQIQRVVPAQIIRGLAVPGNQGQTPSMTQLVKAKMDLDGENSMLILMLPAFRMEKQEGEHMVTKMRTEQRTRMVNVNGNQVEQTYTVHVPYTETIVDPMVPVSAGIKPSALDANDFEYYDLHGKSLSVTEAGERMNKLVPVFLMEMFRGGNIAISDLQREALNPDCLVITSPGTIRQQPKTIR</sequence>
<keyword evidence="2" id="KW-1185">Reference proteome</keyword>
<dbReference type="Proteomes" id="UP000320176">
    <property type="component" value="Unassembled WGS sequence"/>
</dbReference>
<name>A0A5C5ZYI4_9BACT</name>
<gene>
    <name evidence="1" type="ORF">Pla52n_63370</name>
</gene>
<reference evidence="1 2" key="1">
    <citation type="submission" date="2019-02" db="EMBL/GenBank/DDBJ databases">
        <title>Deep-cultivation of Planctomycetes and their phenomic and genomic characterization uncovers novel biology.</title>
        <authorList>
            <person name="Wiegand S."/>
            <person name="Jogler M."/>
            <person name="Boedeker C."/>
            <person name="Pinto D."/>
            <person name="Vollmers J."/>
            <person name="Rivas-Marin E."/>
            <person name="Kohn T."/>
            <person name="Peeters S.H."/>
            <person name="Heuer A."/>
            <person name="Rast P."/>
            <person name="Oberbeckmann S."/>
            <person name="Bunk B."/>
            <person name="Jeske O."/>
            <person name="Meyerdierks A."/>
            <person name="Storesund J.E."/>
            <person name="Kallscheuer N."/>
            <person name="Luecker S."/>
            <person name="Lage O.M."/>
            <person name="Pohl T."/>
            <person name="Merkel B.J."/>
            <person name="Hornburger P."/>
            <person name="Mueller R.-W."/>
            <person name="Bruemmer F."/>
            <person name="Labrenz M."/>
            <person name="Spormann A.M."/>
            <person name="Op Den Camp H."/>
            <person name="Overmann J."/>
            <person name="Amann R."/>
            <person name="Jetten M.S.M."/>
            <person name="Mascher T."/>
            <person name="Medema M.H."/>
            <person name="Devos D.P."/>
            <person name="Kaster A.-K."/>
            <person name="Ovreas L."/>
            <person name="Rohde M."/>
            <person name="Galperin M.Y."/>
            <person name="Jogler C."/>
        </authorList>
    </citation>
    <scope>NUCLEOTIDE SEQUENCE [LARGE SCALE GENOMIC DNA]</scope>
    <source>
        <strain evidence="1 2">Pla52n</strain>
    </source>
</reference>
<dbReference type="RefSeq" id="WP_146523258.1">
    <property type="nucleotide sequence ID" value="NZ_CP151726.1"/>
</dbReference>
<dbReference type="AlphaFoldDB" id="A0A5C5ZYI4"/>
<organism evidence="1 2">
    <name type="scientific">Stieleria varia</name>
    <dbReference type="NCBI Taxonomy" id="2528005"/>
    <lineage>
        <taxon>Bacteria</taxon>
        <taxon>Pseudomonadati</taxon>
        <taxon>Planctomycetota</taxon>
        <taxon>Planctomycetia</taxon>
        <taxon>Pirellulales</taxon>
        <taxon>Pirellulaceae</taxon>
        <taxon>Stieleria</taxon>
    </lineage>
</organism>
<protein>
    <submittedName>
        <fullName evidence="1">Uncharacterized protein</fullName>
    </submittedName>
</protein>
<evidence type="ECO:0000313" key="1">
    <source>
        <dbReference type="EMBL" id="TWT92041.1"/>
    </source>
</evidence>